<accession>A0A0K1HPE8</accession>
<organism evidence="4">
    <name type="scientific">Vermamoeba vermiformis</name>
    <name type="common">Amoeba</name>
    <name type="synonym">Hartmannella vermiformis</name>
    <dbReference type="NCBI Taxonomy" id="5778"/>
    <lineage>
        <taxon>Eukaryota</taxon>
        <taxon>Amoebozoa</taxon>
        <taxon>Tubulinea</taxon>
        <taxon>Echinamoebida</taxon>
        <taxon>Vermamoeba</taxon>
    </lineage>
</organism>
<dbReference type="SUPFAM" id="SSF54821">
    <property type="entry name" value="Ribosomal protein S3 C-terminal domain"/>
    <property type="match status" value="1"/>
</dbReference>
<evidence type="ECO:0000313" key="4">
    <source>
        <dbReference type="EMBL" id="AKT93939.1"/>
    </source>
</evidence>
<gene>
    <name evidence="4" type="primary">rps3</name>
    <name evidence="4" type="ORF">AB846_10</name>
</gene>
<dbReference type="AlphaFoldDB" id="A0A0K1HPE8"/>
<keyword evidence="3" id="KW-0687">Ribonucleoprotein</keyword>
<comment type="similarity">
    <text evidence="1">Belongs to the universal ribosomal protein uS3 family.</text>
</comment>
<dbReference type="Gene3D" id="3.30.1140.32">
    <property type="entry name" value="Ribosomal protein S3, C-terminal domain"/>
    <property type="match status" value="1"/>
</dbReference>
<dbReference type="EMBL" id="KT185627">
    <property type="protein sequence ID" value="AKT93939.1"/>
    <property type="molecule type" value="Genomic_DNA"/>
</dbReference>
<proteinExistence type="inferred from homology"/>
<dbReference type="GO" id="GO:1990904">
    <property type="term" value="C:ribonucleoprotein complex"/>
    <property type="evidence" value="ECO:0007669"/>
    <property type="project" value="UniProtKB-KW"/>
</dbReference>
<evidence type="ECO:0000256" key="3">
    <source>
        <dbReference type="ARBA" id="ARBA00023274"/>
    </source>
</evidence>
<keyword evidence="4" id="KW-0496">Mitochondrion</keyword>
<dbReference type="GO" id="GO:0005840">
    <property type="term" value="C:ribosome"/>
    <property type="evidence" value="ECO:0007669"/>
    <property type="project" value="UniProtKB-KW"/>
</dbReference>
<protein>
    <submittedName>
        <fullName evidence="4">Ribosomal protein S3</fullName>
    </submittedName>
</protein>
<evidence type="ECO:0000256" key="1">
    <source>
        <dbReference type="ARBA" id="ARBA00010761"/>
    </source>
</evidence>
<reference evidence="4" key="1">
    <citation type="journal article" date="2015" name="J. Eukaryot. Microbiol.">
        <title>Uncovering Cryptic Diversity in Two Amoebozoan Species Using Complete Mitochondrial Genome Sequences.</title>
        <authorList>
            <person name="Fucikova K."/>
            <person name="Lahr D.J."/>
        </authorList>
    </citation>
    <scope>NUCLEOTIDE SEQUENCE</scope>
    <source>
        <strain evidence="4">BCP-EM3VF21-2</strain>
    </source>
</reference>
<sequence length="346" mass="40928">MGHLVNPVGIRLNYSLTWSDSWNATSRVHYFSYYSNSILAKTYLNYFFSREYIENYGIFFSHFSIYWDSNKFLVEVNLYDGRVEDWIETCISLFSQDLKRLISYSLKSFKLNTKNVEFVRSMDYNFFRFVVSLLLKLVFKLDENLLKRLYFNSGSDDRLANLLFNTISFLVLRNRKEDLVIRKSHNLLKFFLRLFCLVFYQIPLYKNFMGDLKNNLSTIVGVKPNLFILGCENKNVTSNFISRFLARKLAQKYKWAELMSSLRKELNYMTDTEKFLYGYKIQFHGRFTRRSRSEAVTTGYGRVSTSTVAATIDYASSSLTLRNGSGSVKVWLYRAPRFKFFSYKII</sequence>
<evidence type="ECO:0000256" key="2">
    <source>
        <dbReference type="ARBA" id="ARBA00022980"/>
    </source>
</evidence>
<name>A0A0K1HPE8_VERVE</name>
<geneLocation type="mitochondrion" evidence="4"/>
<keyword evidence="2 4" id="KW-0689">Ribosomal protein</keyword>
<dbReference type="InterPro" id="IPR036419">
    <property type="entry name" value="Ribosomal_S3_C_sf"/>
</dbReference>